<name>A0A8J8GQY1_9EURY</name>
<dbReference type="Proteomes" id="UP000728647">
    <property type="component" value="Unassembled WGS sequence"/>
</dbReference>
<dbReference type="OrthoDB" id="387231at2157"/>
<evidence type="ECO:0000313" key="2">
    <source>
        <dbReference type="Proteomes" id="UP000728647"/>
    </source>
</evidence>
<accession>A0A8J8GQY1</accession>
<reference evidence="1" key="1">
    <citation type="submission" date="2020-06" db="EMBL/GenBank/DDBJ databases">
        <title>Haloterrigena sp. nov., an extremely halophilic archaeon isolated from a saline sediment.</title>
        <authorList>
            <person name="Liu B.-B."/>
        </authorList>
    </citation>
    <scope>NUCLEOTIDE SEQUENCE</scope>
    <source>
        <strain evidence="1">SYSU A121-1</strain>
    </source>
</reference>
<protein>
    <recommendedName>
        <fullName evidence="3">Halobacterial output domain-containing protein</fullName>
    </recommendedName>
</protein>
<comment type="caution">
    <text evidence="1">The sequence shown here is derived from an EMBL/GenBank/DDBJ whole genome shotgun (WGS) entry which is preliminary data.</text>
</comment>
<organism evidence="1 2">
    <name type="scientific">Haloterrigena gelatinilytica</name>
    <dbReference type="NCBI Taxonomy" id="2741724"/>
    <lineage>
        <taxon>Archaea</taxon>
        <taxon>Methanobacteriati</taxon>
        <taxon>Methanobacteriota</taxon>
        <taxon>Stenosarchaea group</taxon>
        <taxon>Halobacteria</taxon>
        <taxon>Halobacteriales</taxon>
        <taxon>Natrialbaceae</taxon>
        <taxon>Haloterrigena</taxon>
    </lineage>
</organism>
<proteinExistence type="predicted"/>
<evidence type="ECO:0008006" key="3">
    <source>
        <dbReference type="Google" id="ProtNLM"/>
    </source>
</evidence>
<sequence length="94" mass="10341">MSDDYDPDGLPRTDGLELALLSEAENAEDYRDLWGKILDNEVFQKLDAELTDGEADLDVASVRTAEATIGSSRLYIQDTEPSDATEGDVWIDTS</sequence>
<evidence type="ECO:0000313" key="1">
    <source>
        <dbReference type="EMBL" id="NUB93738.1"/>
    </source>
</evidence>
<dbReference type="RefSeq" id="WP_174703391.1">
    <property type="nucleotide sequence ID" value="NZ_JABURA010000003.1"/>
</dbReference>
<dbReference type="EMBL" id="JABURA010000003">
    <property type="protein sequence ID" value="NUB93738.1"/>
    <property type="molecule type" value="Genomic_DNA"/>
</dbReference>
<dbReference type="AlphaFoldDB" id="A0A8J8GQY1"/>
<gene>
    <name evidence="1" type="ORF">HT576_22430</name>
</gene>